<comment type="similarity">
    <text evidence="1">Belongs to the FLZ family.</text>
</comment>
<dbReference type="InterPro" id="IPR007650">
    <property type="entry name" value="Zf-FLZ_dom"/>
</dbReference>
<comment type="caution">
    <text evidence="6">The sequence shown here is derived from an EMBL/GenBank/DDBJ whole genome shotgun (WGS) entry which is preliminary data.</text>
</comment>
<accession>A0ABD1P4U3</accession>
<evidence type="ECO:0000313" key="6">
    <source>
        <dbReference type="EMBL" id="KAL2458897.1"/>
    </source>
</evidence>
<evidence type="ECO:0000313" key="7">
    <source>
        <dbReference type="Proteomes" id="UP001604277"/>
    </source>
</evidence>
<evidence type="ECO:0000256" key="4">
    <source>
        <dbReference type="PROSITE-ProRule" id="PRU01131"/>
    </source>
</evidence>
<feature type="domain" description="FLZ-type" evidence="5">
    <location>
        <begin position="147"/>
        <end position="190"/>
    </location>
</feature>
<evidence type="ECO:0000256" key="2">
    <source>
        <dbReference type="ARBA" id="ARBA00022723"/>
    </source>
</evidence>
<dbReference type="PROSITE" id="PS51795">
    <property type="entry name" value="ZF_FLZ"/>
    <property type="match status" value="1"/>
</dbReference>
<reference evidence="7" key="1">
    <citation type="submission" date="2024-07" db="EMBL/GenBank/DDBJ databases">
        <title>Two chromosome-level genome assemblies of Korean endemic species Abeliophyllum distichum and Forsythia ovata (Oleaceae).</title>
        <authorList>
            <person name="Jang H."/>
        </authorList>
    </citation>
    <scope>NUCLEOTIDE SEQUENCE [LARGE SCALE GENOMIC DNA]</scope>
</reference>
<dbReference type="Proteomes" id="UP001604277">
    <property type="component" value="Unassembled WGS sequence"/>
</dbReference>
<evidence type="ECO:0000259" key="5">
    <source>
        <dbReference type="PROSITE" id="PS51795"/>
    </source>
</evidence>
<organism evidence="6 7">
    <name type="scientific">Forsythia ovata</name>
    <dbReference type="NCBI Taxonomy" id="205694"/>
    <lineage>
        <taxon>Eukaryota</taxon>
        <taxon>Viridiplantae</taxon>
        <taxon>Streptophyta</taxon>
        <taxon>Embryophyta</taxon>
        <taxon>Tracheophyta</taxon>
        <taxon>Spermatophyta</taxon>
        <taxon>Magnoliopsida</taxon>
        <taxon>eudicotyledons</taxon>
        <taxon>Gunneridae</taxon>
        <taxon>Pentapetalae</taxon>
        <taxon>asterids</taxon>
        <taxon>lamiids</taxon>
        <taxon>Lamiales</taxon>
        <taxon>Oleaceae</taxon>
        <taxon>Forsythieae</taxon>
        <taxon>Forsythia</taxon>
    </lineage>
</organism>
<keyword evidence="3" id="KW-0863">Zinc-finger</keyword>
<dbReference type="PANTHER" id="PTHR47208:SF5">
    <property type="entry name" value="FCS-LIKE ZINC FINGER 12-RELATED"/>
    <property type="match status" value="1"/>
</dbReference>
<dbReference type="GO" id="GO:0008270">
    <property type="term" value="F:zinc ion binding"/>
    <property type="evidence" value="ECO:0007669"/>
    <property type="project" value="UniProtKB-KW"/>
</dbReference>
<dbReference type="EMBL" id="JBFOLJ010000026">
    <property type="protein sequence ID" value="KAL2458897.1"/>
    <property type="molecule type" value="Genomic_DNA"/>
</dbReference>
<protein>
    <recommendedName>
        <fullName evidence="5">FLZ-type domain-containing protein</fullName>
    </recommendedName>
</protein>
<proteinExistence type="inferred from homology"/>
<dbReference type="AlphaFoldDB" id="A0ABD1P4U3"/>
<keyword evidence="3" id="KW-0862">Zinc</keyword>
<evidence type="ECO:0000256" key="3">
    <source>
        <dbReference type="ARBA" id="ARBA00022771"/>
    </source>
</evidence>
<keyword evidence="2" id="KW-0479">Metal-binding</keyword>
<dbReference type="Pfam" id="PF04570">
    <property type="entry name" value="zf-FLZ"/>
    <property type="match status" value="1"/>
</dbReference>
<gene>
    <name evidence="6" type="ORF">Fot_55460</name>
</gene>
<keyword evidence="7" id="KW-1185">Reference proteome</keyword>
<dbReference type="InterPro" id="IPR044604">
    <property type="entry name" value="FLZ12/13/14"/>
</dbReference>
<dbReference type="PANTHER" id="PTHR47208">
    <property type="entry name" value="OS02G0174800 PROTEIN"/>
    <property type="match status" value="1"/>
</dbReference>
<sequence>MLGQKSKPVIGVLTGSLVSGNRFGLVDVGISPTSTMEVKIQSPRGLRFCDLEGVGLGIVTALEKIGEGRREIHANEAFCKTYSNRSKPIPVESSKNCSRFRGGLEGMEMHESYRNPFRIQSIKNKSPSIFDISPARFGSVTAFPPSDFLSSCNLCEKKLHGKDIYIYRGERAFCSAECRYRQIVMDERIEKCSSRSVDVSNSPYTDGHIFSTGILAI</sequence>
<feature type="zinc finger region" description="FLZ-type" evidence="4">
    <location>
        <begin position="147"/>
        <end position="190"/>
    </location>
</feature>
<evidence type="ECO:0000256" key="1">
    <source>
        <dbReference type="ARBA" id="ARBA00009374"/>
    </source>
</evidence>
<name>A0ABD1P4U3_9LAMI</name>